<dbReference type="EMBL" id="BARV01008111">
    <property type="protein sequence ID" value="GAI16465.1"/>
    <property type="molecule type" value="Genomic_DNA"/>
</dbReference>
<accession>X1MP85</accession>
<organism evidence="1">
    <name type="scientific">marine sediment metagenome</name>
    <dbReference type="NCBI Taxonomy" id="412755"/>
    <lineage>
        <taxon>unclassified sequences</taxon>
        <taxon>metagenomes</taxon>
        <taxon>ecological metagenomes</taxon>
    </lineage>
</organism>
<comment type="caution">
    <text evidence="1">The sequence shown here is derived from an EMBL/GenBank/DDBJ whole genome shotgun (WGS) entry which is preliminary data.</text>
</comment>
<name>X1MP85_9ZZZZ</name>
<proteinExistence type="predicted"/>
<gene>
    <name evidence="1" type="ORF">S06H3_16397</name>
</gene>
<reference evidence="1" key="1">
    <citation type="journal article" date="2014" name="Front. Microbiol.">
        <title>High frequency of phylogenetically diverse reductive dehalogenase-homologous genes in deep subseafloor sedimentary metagenomes.</title>
        <authorList>
            <person name="Kawai M."/>
            <person name="Futagami T."/>
            <person name="Toyoda A."/>
            <person name="Takaki Y."/>
            <person name="Nishi S."/>
            <person name="Hori S."/>
            <person name="Arai W."/>
            <person name="Tsubouchi T."/>
            <person name="Morono Y."/>
            <person name="Uchiyama I."/>
            <person name="Ito T."/>
            <person name="Fujiyama A."/>
            <person name="Inagaki F."/>
            <person name="Takami H."/>
        </authorList>
    </citation>
    <scope>NUCLEOTIDE SEQUENCE</scope>
    <source>
        <strain evidence="1">Expedition CK06-06</strain>
    </source>
</reference>
<protein>
    <submittedName>
        <fullName evidence="1">Uncharacterized protein</fullName>
    </submittedName>
</protein>
<evidence type="ECO:0000313" key="1">
    <source>
        <dbReference type="EMBL" id="GAI16465.1"/>
    </source>
</evidence>
<dbReference type="AlphaFoldDB" id="X1MP85"/>
<sequence>MNERDTPSWESARLIPVSGIRNAGEEERRATSALLAVLSAVDEFGLAFTKPYGAPKGRLQAYIEVTFELADGRSIRPDGLIQTVRGKKSWTAFD</sequence>